<dbReference type="AlphaFoldDB" id="A0A5J9VU06"/>
<dbReference type="Proteomes" id="UP000324897">
    <property type="component" value="Chromosome 4"/>
</dbReference>
<comment type="caution">
    <text evidence="2">The sequence shown here is derived from an EMBL/GenBank/DDBJ whole genome shotgun (WGS) entry which is preliminary data.</text>
</comment>
<keyword evidence="3" id="KW-1185">Reference proteome</keyword>
<proteinExistence type="predicted"/>
<feature type="compositionally biased region" description="Basic and acidic residues" evidence="1">
    <location>
        <begin position="83"/>
        <end position="92"/>
    </location>
</feature>
<sequence length="133" mass="14555">MHCFPVHLLFYCSFPARRSWPFAHRWRSLSRPFGALSFSPHAGAPSPPRPSLDIALSPRSPAPAPCSPVRRPAALLPSTAEGQRCRPPERIDPPLPLADSRRAGPSPFRHGLPSLGLRARQPALLQWSTVSGD</sequence>
<dbReference type="EMBL" id="RWGY01000007">
    <property type="protein sequence ID" value="TVU38560.1"/>
    <property type="molecule type" value="Genomic_DNA"/>
</dbReference>
<protein>
    <submittedName>
        <fullName evidence="2">Uncharacterized protein</fullName>
    </submittedName>
</protein>
<gene>
    <name evidence="2" type="ORF">EJB05_11939</name>
</gene>
<reference evidence="2 3" key="1">
    <citation type="journal article" date="2019" name="Sci. Rep.">
        <title>A high-quality genome of Eragrostis curvula grass provides insights into Poaceae evolution and supports new strategies to enhance forage quality.</title>
        <authorList>
            <person name="Carballo J."/>
            <person name="Santos B.A.C.M."/>
            <person name="Zappacosta D."/>
            <person name="Garbus I."/>
            <person name="Selva J.P."/>
            <person name="Gallo C.A."/>
            <person name="Diaz A."/>
            <person name="Albertini E."/>
            <person name="Caccamo M."/>
            <person name="Echenique V."/>
        </authorList>
    </citation>
    <scope>NUCLEOTIDE SEQUENCE [LARGE SCALE GENOMIC DNA]</scope>
    <source>
        <strain evidence="3">cv. Victoria</strain>
        <tissue evidence="2">Leaf</tissue>
    </source>
</reference>
<evidence type="ECO:0000256" key="1">
    <source>
        <dbReference type="SAM" id="MobiDB-lite"/>
    </source>
</evidence>
<accession>A0A5J9VU06</accession>
<dbReference type="Gramene" id="TVU38560">
    <property type="protein sequence ID" value="TVU38560"/>
    <property type="gene ID" value="EJB05_11939"/>
</dbReference>
<evidence type="ECO:0000313" key="2">
    <source>
        <dbReference type="EMBL" id="TVU38560.1"/>
    </source>
</evidence>
<evidence type="ECO:0000313" key="3">
    <source>
        <dbReference type="Proteomes" id="UP000324897"/>
    </source>
</evidence>
<name>A0A5J9VU06_9POAL</name>
<organism evidence="2 3">
    <name type="scientific">Eragrostis curvula</name>
    <name type="common">weeping love grass</name>
    <dbReference type="NCBI Taxonomy" id="38414"/>
    <lineage>
        <taxon>Eukaryota</taxon>
        <taxon>Viridiplantae</taxon>
        <taxon>Streptophyta</taxon>
        <taxon>Embryophyta</taxon>
        <taxon>Tracheophyta</taxon>
        <taxon>Spermatophyta</taxon>
        <taxon>Magnoliopsida</taxon>
        <taxon>Liliopsida</taxon>
        <taxon>Poales</taxon>
        <taxon>Poaceae</taxon>
        <taxon>PACMAD clade</taxon>
        <taxon>Chloridoideae</taxon>
        <taxon>Eragrostideae</taxon>
        <taxon>Eragrostidinae</taxon>
        <taxon>Eragrostis</taxon>
    </lineage>
</organism>
<feature type="region of interest" description="Disordered" evidence="1">
    <location>
        <begin position="37"/>
        <end position="115"/>
    </location>
</feature>